<dbReference type="RefSeq" id="WP_248155719.1">
    <property type="nucleotide sequence ID" value="NZ_JALNMJ010000010.1"/>
</dbReference>
<dbReference type="Proteomes" id="UP001431221">
    <property type="component" value="Unassembled WGS sequence"/>
</dbReference>
<dbReference type="NCBIfam" id="NF005559">
    <property type="entry name" value="PRK07231.1"/>
    <property type="match status" value="1"/>
</dbReference>
<evidence type="ECO:0000313" key="5">
    <source>
        <dbReference type="EMBL" id="MCK7613647.1"/>
    </source>
</evidence>
<dbReference type="PROSITE" id="PS00061">
    <property type="entry name" value="ADH_SHORT"/>
    <property type="match status" value="1"/>
</dbReference>
<evidence type="ECO:0000256" key="2">
    <source>
        <dbReference type="ARBA" id="ARBA00023002"/>
    </source>
</evidence>
<evidence type="ECO:0000256" key="1">
    <source>
        <dbReference type="ARBA" id="ARBA00006484"/>
    </source>
</evidence>
<dbReference type="PANTHER" id="PTHR24321:SF8">
    <property type="entry name" value="ESTRADIOL 17-BETA-DEHYDROGENASE 8-RELATED"/>
    <property type="match status" value="1"/>
</dbReference>
<dbReference type="PRINTS" id="PR00080">
    <property type="entry name" value="SDRFAMILY"/>
</dbReference>
<dbReference type="PRINTS" id="PR00081">
    <property type="entry name" value="GDHRDH"/>
</dbReference>
<reference evidence="5" key="1">
    <citation type="submission" date="2022-04" db="EMBL/GenBank/DDBJ databases">
        <title>Roseibium sp. CAU 1639 isolated from mud.</title>
        <authorList>
            <person name="Kim W."/>
        </authorList>
    </citation>
    <scope>NUCLEOTIDE SEQUENCE</scope>
    <source>
        <strain evidence="5">CAU 1639</strain>
    </source>
</reference>
<sequence length="247" mass="25932">MTSEFSGKTILITGAASGFGRLLSEKLSRLGANLVLGDINTSGLDDLTSALPGRSEGLRCDVSREDEVRTLCQRAEDAFGGLDLAVNNAGFAPPMKSFLDTTEDDLDRCFAVNTKGVFFGMKHQIPLMRDKGGAILNVASVAGLNAAPKLAAYAAAKHAVIGLTRTAAVEFARQGIRVNAICPFFSPTPLMTESGFADKEDFLAAGVPMKRLGQPSEIVETMLALLHPGNTYLTGQAIAVDGGVLAL</sequence>
<keyword evidence="3" id="KW-0520">NAD</keyword>
<keyword evidence="6" id="KW-1185">Reference proteome</keyword>
<dbReference type="InterPro" id="IPR020904">
    <property type="entry name" value="Sc_DH/Rdtase_CS"/>
</dbReference>
<dbReference type="EC" id="1.1.1.47" evidence="5"/>
<organism evidence="5 6">
    <name type="scientific">Roseibium sediminicola</name>
    <dbReference type="NCBI Taxonomy" id="2933272"/>
    <lineage>
        <taxon>Bacteria</taxon>
        <taxon>Pseudomonadati</taxon>
        <taxon>Pseudomonadota</taxon>
        <taxon>Alphaproteobacteria</taxon>
        <taxon>Hyphomicrobiales</taxon>
        <taxon>Stappiaceae</taxon>
        <taxon>Roseibium</taxon>
    </lineage>
</organism>
<evidence type="ECO:0000313" key="6">
    <source>
        <dbReference type="Proteomes" id="UP001431221"/>
    </source>
</evidence>
<keyword evidence="2 5" id="KW-0560">Oxidoreductase</keyword>
<evidence type="ECO:0000259" key="4">
    <source>
        <dbReference type="SMART" id="SM00822"/>
    </source>
</evidence>
<accession>A0ABT0GX64</accession>
<evidence type="ECO:0000256" key="3">
    <source>
        <dbReference type="ARBA" id="ARBA00023027"/>
    </source>
</evidence>
<comment type="caution">
    <text evidence="5">The sequence shown here is derived from an EMBL/GenBank/DDBJ whole genome shotgun (WGS) entry which is preliminary data.</text>
</comment>
<dbReference type="Pfam" id="PF13561">
    <property type="entry name" value="adh_short_C2"/>
    <property type="match status" value="1"/>
</dbReference>
<feature type="domain" description="Ketoreductase" evidence="4">
    <location>
        <begin position="8"/>
        <end position="184"/>
    </location>
</feature>
<dbReference type="InterPro" id="IPR036291">
    <property type="entry name" value="NAD(P)-bd_dom_sf"/>
</dbReference>
<dbReference type="SMART" id="SM00822">
    <property type="entry name" value="PKS_KR"/>
    <property type="match status" value="1"/>
</dbReference>
<dbReference type="InterPro" id="IPR002347">
    <property type="entry name" value="SDR_fam"/>
</dbReference>
<dbReference type="SUPFAM" id="SSF51735">
    <property type="entry name" value="NAD(P)-binding Rossmann-fold domains"/>
    <property type="match status" value="1"/>
</dbReference>
<dbReference type="InterPro" id="IPR057326">
    <property type="entry name" value="KR_dom"/>
</dbReference>
<comment type="similarity">
    <text evidence="1">Belongs to the short-chain dehydrogenases/reductases (SDR) family.</text>
</comment>
<dbReference type="PANTHER" id="PTHR24321">
    <property type="entry name" value="DEHYDROGENASES, SHORT CHAIN"/>
    <property type="match status" value="1"/>
</dbReference>
<proteinExistence type="inferred from homology"/>
<dbReference type="CDD" id="cd05233">
    <property type="entry name" value="SDR_c"/>
    <property type="match status" value="1"/>
</dbReference>
<dbReference type="EMBL" id="JALNMJ010000010">
    <property type="protein sequence ID" value="MCK7613647.1"/>
    <property type="molecule type" value="Genomic_DNA"/>
</dbReference>
<name>A0ABT0GX64_9HYPH</name>
<protein>
    <submittedName>
        <fullName evidence="5">Glucose 1-dehydrogenase</fullName>
        <ecNumber evidence="5">1.1.1.47</ecNumber>
    </submittedName>
</protein>
<gene>
    <name evidence="5" type="ORF">M0H32_15860</name>
</gene>
<dbReference type="GO" id="GO:0047936">
    <property type="term" value="F:glucose 1-dehydrogenase [NAD(P)+] activity"/>
    <property type="evidence" value="ECO:0007669"/>
    <property type="project" value="UniProtKB-EC"/>
</dbReference>
<dbReference type="Gene3D" id="3.40.50.720">
    <property type="entry name" value="NAD(P)-binding Rossmann-like Domain"/>
    <property type="match status" value="1"/>
</dbReference>